<dbReference type="OrthoDB" id="3010872at2759"/>
<name>A0A9P6CWZ3_9AGAR</name>
<keyword evidence="2" id="KW-1185">Reference proteome</keyword>
<reference evidence="1" key="1">
    <citation type="submission" date="2020-11" db="EMBL/GenBank/DDBJ databases">
        <authorList>
            <consortium name="DOE Joint Genome Institute"/>
            <person name="Ahrendt S."/>
            <person name="Riley R."/>
            <person name="Andreopoulos W."/>
            <person name="Labutti K."/>
            <person name="Pangilinan J."/>
            <person name="Ruiz-Duenas F.J."/>
            <person name="Barrasa J.M."/>
            <person name="Sanchez-Garcia M."/>
            <person name="Camarero S."/>
            <person name="Miyauchi S."/>
            <person name="Serrano A."/>
            <person name="Linde D."/>
            <person name="Babiker R."/>
            <person name="Drula E."/>
            <person name="Ayuso-Fernandez I."/>
            <person name="Pacheco R."/>
            <person name="Padilla G."/>
            <person name="Ferreira P."/>
            <person name="Barriuso J."/>
            <person name="Kellner H."/>
            <person name="Castanera R."/>
            <person name="Alfaro M."/>
            <person name="Ramirez L."/>
            <person name="Pisabarro A.G."/>
            <person name="Kuo A."/>
            <person name="Tritt A."/>
            <person name="Lipzen A."/>
            <person name="He G."/>
            <person name="Yan M."/>
            <person name="Ng V."/>
            <person name="Cullen D."/>
            <person name="Martin F."/>
            <person name="Rosso M.-N."/>
            <person name="Henrissat B."/>
            <person name="Hibbett D."/>
            <person name="Martinez A.T."/>
            <person name="Grigoriev I.V."/>
        </authorList>
    </citation>
    <scope>NUCLEOTIDE SEQUENCE</scope>
    <source>
        <strain evidence="1">CIRM-BRFM 674</strain>
    </source>
</reference>
<organism evidence="1 2">
    <name type="scientific">Pholiota conissans</name>
    <dbReference type="NCBI Taxonomy" id="109636"/>
    <lineage>
        <taxon>Eukaryota</taxon>
        <taxon>Fungi</taxon>
        <taxon>Dikarya</taxon>
        <taxon>Basidiomycota</taxon>
        <taxon>Agaricomycotina</taxon>
        <taxon>Agaricomycetes</taxon>
        <taxon>Agaricomycetidae</taxon>
        <taxon>Agaricales</taxon>
        <taxon>Agaricineae</taxon>
        <taxon>Strophariaceae</taxon>
        <taxon>Pholiota</taxon>
    </lineage>
</organism>
<dbReference type="EMBL" id="MU155348">
    <property type="protein sequence ID" value="KAF9475088.1"/>
    <property type="molecule type" value="Genomic_DNA"/>
</dbReference>
<proteinExistence type="predicted"/>
<accession>A0A9P6CWZ3</accession>
<protein>
    <submittedName>
        <fullName evidence="1">Uncharacterized protein</fullName>
    </submittedName>
</protein>
<dbReference type="AlphaFoldDB" id="A0A9P6CWZ3"/>
<evidence type="ECO:0000313" key="2">
    <source>
        <dbReference type="Proteomes" id="UP000807469"/>
    </source>
</evidence>
<evidence type="ECO:0000313" key="1">
    <source>
        <dbReference type="EMBL" id="KAF9475088.1"/>
    </source>
</evidence>
<gene>
    <name evidence="1" type="ORF">BDN70DRAFT_884150</name>
</gene>
<sequence>MDSFLNSEQLFRSALNQPNSASEVVKLIKAYPTYPAVAELVVIYATVADKNPTQADALASTMLQVRNAPDTPTIDDFTLPEILNCELADLHARALRINEDTKALGPSNFLLTSSLLSGLSFKYELTSCSEQSGIILDALDADPLSDNAEVLIAGACIQLLTAGSKIIPLSTSYFKSADEVADKLKVQKTAGAVKDVNALKLLDLAITHAETGFKKENDIDNVWERLFPPRAI</sequence>
<dbReference type="Proteomes" id="UP000807469">
    <property type="component" value="Unassembled WGS sequence"/>
</dbReference>
<comment type="caution">
    <text evidence="1">The sequence shown here is derived from an EMBL/GenBank/DDBJ whole genome shotgun (WGS) entry which is preliminary data.</text>
</comment>